<evidence type="ECO:0000256" key="1">
    <source>
        <dbReference type="SAM" id="MobiDB-lite"/>
    </source>
</evidence>
<feature type="region of interest" description="Disordered" evidence="1">
    <location>
        <begin position="55"/>
        <end position="115"/>
    </location>
</feature>
<reference evidence="2 3" key="1">
    <citation type="submission" date="2022-10" db="EMBL/GenBank/DDBJ databases">
        <title>Chitinophaga nivalis PC15 sp. nov., isolated from Pyeongchang county, South Korea.</title>
        <authorList>
            <person name="Trinh H.N."/>
        </authorList>
    </citation>
    <scope>NUCLEOTIDE SEQUENCE [LARGE SCALE GENOMIC DNA]</scope>
    <source>
        <strain evidence="2 3">PC14</strain>
    </source>
</reference>
<dbReference type="Proteomes" id="UP001207742">
    <property type="component" value="Unassembled WGS sequence"/>
</dbReference>
<evidence type="ECO:0000313" key="3">
    <source>
        <dbReference type="Proteomes" id="UP001207742"/>
    </source>
</evidence>
<dbReference type="RefSeq" id="WP_264730674.1">
    <property type="nucleotide sequence ID" value="NZ_JAPDNR010000001.1"/>
</dbReference>
<keyword evidence="3" id="KW-1185">Reference proteome</keyword>
<protein>
    <recommendedName>
        <fullName evidence="4">Lipoprotein</fullName>
    </recommendedName>
</protein>
<organism evidence="2 3">
    <name type="scientific">Chitinophaga nivalis</name>
    <dbReference type="NCBI Taxonomy" id="2991709"/>
    <lineage>
        <taxon>Bacteria</taxon>
        <taxon>Pseudomonadati</taxon>
        <taxon>Bacteroidota</taxon>
        <taxon>Chitinophagia</taxon>
        <taxon>Chitinophagales</taxon>
        <taxon>Chitinophagaceae</taxon>
        <taxon>Chitinophaga</taxon>
    </lineage>
</organism>
<evidence type="ECO:0008006" key="4">
    <source>
        <dbReference type="Google" id="ProtNLM"/>
    </source>
</evidence>
<name>A0ABT3IM38_9BACT</name>
<evidence type="ECO:0000313" key="2">
    <source>
        <dbReference type="EMBL" id="MCW3484794.1"/>
    </source>
</evidence>
<sequence length="115" mass="12635">MKCYGLLSLLLLQACFSSNRIYHAPAMGAESQFEKGLRPEKRPQYLFDKTTMKAMQRQGSAPGYTPKRRNTAPTIPLPKKTPPVADSLATAADSSRVPADTTHPPLPADTTHIIR</sequence>
<accession>A0ABT3IM38</accession>
<dbReference type="EMBL" id="JAPDNS010000001">
    <property type="protein sequence ID" value="MCW3484794.1"/>
    <property type="molecule type" value="Genomic_DNA"/>
</dbReference>
<dbReference type="PROSITE" id="PS51257">
    <property type="entry name" value="PROKAR_LIPOPROTEIN"/>
    <property type="match status" value="1"/>
</dbReference>
<proteinExistence type="predicted"/>
<gene>
    <name evidence="2" type="ORF">OL497_12855</name>
</gene>
<comment type="caution">
    <text evidence="2">The sequence shown here is derived from an EMBL/GenBank/DDBJ whole genome shotgun (WGS) entry which is preliminary data.</text>
</comment>